<dbReference type="AlphaFoldDB" id="X1MB53"/>
<reference evidence="1" key="1">
    <citation type="journal article" date="2014" name="Front. Microbiol.">
        <title>High frequency of phylogenetically diverse reductive dehalogenase-homologous genes in deep subseafloor sedimentary metagenomes.</title>
        <authorList>
            <person name="Kawai M."/>
            <person name="Futagami T."/>
            <person name="Toyoda A."/>
            <person name="Takaki Y."/>
            <person name="Nishi S."/>
            <person name="Hori S."/>
            <person name="Arai W."/>
            <person name="Tsubouchi T."/>
            <person name="Morono Y."/>
            <person name="Uchiyama I."/>
            <person name="Ito T."/>
            <person name="Fujiyama A."/>
            <person name="Inagaki F."/>
            <person name="Takami H."/>
        </authorList>
    </citation>
    <scope>NUCLEOTIDE SEQUENCE</scope>
    <source>
        <strain evidence="1">Expedition CK06-06</strain>
    </source>
</reference>
<feature type="non-terminal residue" evidence="1">
    <location>
        <position position="1"/>
    </location>
</feature>
<sequence>NKKGTIARPFFTLSALPLKHSDSGGYLSLI</sequence>
<evidence type="ECO:0000313" key="1">
    <source>
        <dbReference type="EMBL" id="GAI28882.1"/>
    </source>
</evidence>
<protein>
    <submittedName>
        <fullName evidence="1">Uncharacterized protein</fullName>
    </submittedName>
</protein>
<organism evidence="1">
    <name type="scientific">marine sediment metagenome</name>
    <dbReference type="NCBI Taxonomy" id="412755"/>
    <lineage>
        <taxon>unclassified sequences</taxon>
        <taxon>metagenomes</taxon>
        <taxon>ecological metagenomes</taxon>
    </lineage>
</organism>
<dbReference type="EMBL" id="BARV01014057">
    <property type="protein sequence ID" value="GAI28882.1"/>
    <property type="molecule type" value="Genomic_DNA"/>
</dbReference>
<name>X1MB53_9ZZZZ</name>
<comment type="caution">
    <text evidence="1">The sequence shown here is derived from an EMBL/GenBank/DDBJ whole genome shotgun (WGS) entry which is preliminary data.</text>
</comment>
<proteinExistence type="predicted"/>
<accession>X1MB53</accession>
<gene>
    <name evidence="1" type="ORF">S06H3_24887</name>
</gene>